<accession>A0A1F7YGL8</accession>
<gene>
    <name evidence="1" type="ORF">A2628_03855</name>
</gene>
<reference evidence="1 2" key="1">
    <citation type="journal article" date="2016" name="Nat. Commun.">
        <title>Thousands of microbial genomes shed light on interconnected biogeochemical processes in an aquifer system.</title>
        <authorList>
            <person name="Anantharaman K."/>
            <person name="Brown C.T."/>
            <person name="Hug L.A."/>
            <person name="Sharon I."/>
            <person name="Castelle C.J."/>
            <person name="Probst A.J."/>
            <person name="Thomas B.C."/>
            <person name="Singh A."/>
            <person name="Wilkins M.J."/>
            <person name="Karaoz U."/>
            <person name="Brodie E.L."/>
            <person name="Williams K.H."/>
            <person name="Hubbard S.S."/>
            <person name="Banfield J.F."/>
        </authorList>
    </citation>
    <scope>NUCLEOTIDE SEQUENCE [LARGE SCALE GENOMIC DNA]</scope>
</reference>
<evidence type="ECO:0000313" key="1">
    <source>
        <dbReference type="EMBL" id="OGM26310.1"/>
    </source>
</evidence>
<name>A0A1F7YGL8_9BACT</name>
<sequence>MDLVRTTIRLRKILKKKAEQSAVENNTTLQAIFNEALDAYLQEVARKKAKEIIFKVHSLGRPLDNLTRSDYYSEPNIK</sequence>
<comment type="caution">
    <text evidence="1">The sequence shown here is derived from an EMBL/GenBank/DDBJ whole genome shotgun (WGS) entry which is preliminary data.</text>
</comment>
<organism evidence="1 2">
    <name type="scientific">Candidatus Woesebacteria bacterium RIFCSPHIGHO2_01_FULL_40_22</name>
    <dbReference type="NCBI Taxonomy" id="1802499"/>
    <lineage>
        <taxon>Bacteria</taxon>
        <taxon>Candidatus Woeseibacteriota</taxon>
    </lineage>
</organism>
<proteinExistence type="predicted"/>
<evidence type="ECO:0000313" key="2">
    <source>
        <dbReference type="Proteomes" id="UP000179221"/>
    </source>
</evidence>
<dbReference type="EMBL" id="MGGL01000014">
    <property type="protein sequence ID" value="OGM26310.1"/>
    <property type="molecule type" value="Genomic_DNA"/>
</dbReference>
<dbReference type="AlphaFoldDB" id="A0A1F7YGL8"/>
<dbReference type="Proteomes" id="UP000179221">
    <property type="component" value="Unassembled WGS sequence"/>
</dbReference>
<protein>
    <submittedName>
        <fullName evidence="1">Uncharacterized protein</fullName>
    </submittedName>
</protein>